<dbReference type="HOGENOM" id="CLU_197456_0_0_10"/>
<dbReference type="STRING" id="760192.Halhy_4789"/>
<dbReference type="Proteomes" id="UP000008461">
    <property type="component" value="Chromosome"/>
</dbReference>
<name>F4KXW4_HALH1</name>
<protein>
    <submittedName>
        <fullName evidence="1">Uncharacterized protein</fullName>
    </submittedName>
</protein>
<sequence>MVMERKIKIVEAQDNFVQGYAKFGFHNVDEMIGYALDLLKQELETKQKLAYSADLYAELYELDIEAHEWVEAATLDVE</sequence>
<proteinExistence type="predicted"/>
<dbReference type="KEGG" id="hhy:Halhy_4789"/>
<reference evidence="1 2" key="1">
    <citation type="journal article" date="2011" name="Stand. Genomic Sci.">
        <title>Complete genome sequence of Haliscomenobacter hydrossis type strain (O).</title>
        <authorList>
            <consortium name="US DOE Joint Genome Institute (JGI-PGF)"/>
            <person name="Daligault H."/>
            <person name="Lapidus A."/>
            <person name="Zeytun A."/>
            <person name="Nolan M."/>
            <person name="Lucas S."/>
            <person name="Del Rio T.G."/>
            <person name="Tice H."/>
            <person name="Cheng J.F."/>
            <person name="Tapia R."/>
            <person name="Han C."/>
            <person name="Goodwin L."/>
            <person name="Pitluck S."/>
            <person name="Liolios K."/>
            <person name="Pagani I."/>
            <person name="Ivanova N."/>
            <person name="Huntemann M."/>
            <person name="Mavromatis K."/>
            <person name="Mikhailova N."/>
            <person name="Pati A."/>
            <person name="Chen A."/>
            <person name="Palaniappan K."/>
            <person name="Land M."/>
            <person name="Hauser L."/>
            <person name="Brambilla E.M."/>
            <person name="Rohde M."/>
            <person name="Verbarg S."/>
            <person name="Goker M."/>
            <person name="Bristow J."/>
            <person name="Eisen J.A."/>
            <person name="Markowitz V."/>
            <person name="Hugenholtz P."/>
            <person name="Kyrpides N.C."/>
            <person name="Klenk H.P."/>
            <person name="Woyke T."/>
        </authorList>
    </citation>
    <scope>NUCLEOTIDE SEQUENCE [LARGE SCALE GENOMIC DNA]</scope>
    <source>
        <strain evidence="2">ATCC 27775 / DSM 1100 / LMG 10767 / O</strain>
    </source>
</reference>
<dbReference type="EMBL" id="CP002691">
    <property type="protein sequence ID" value="AEE52623.1"/>
    <property type="molecule type" value="Genomic_DNA"/>
</dbReference>
<gene>
    <name evidence="1" type="ordered locus">Halhy_4789</name>
</gene>
<evidence type="ECO:0000313" key="1">
    <source>
        <dbReference type="EMBL" id="AEE52623.1"/>
    </source>
</evidence>
<keyword evidence="2" id="KW-1185">Reference proteome</keyword>
<evidence type="ECO:0000313" key="2">
    <source>
        <dbReference type="Proteomes" id="UP000008461"/>
    </source>
</evidence>
<accession>F4KXW4</accession>
<reference key="2">
    <citation type="submission" date="2011-04" db="EMBL/GenBank/DDBJ databases">
        <title>Complete sequence of chromosome of Haliscomenobacter hydrossis DSM 1100.</title>
        <authorList>
            <consortium name="US DOE Joint Genome Institute (JGI-PGF)"/>
            <person name="Lucas S."/>
            <person name="Han J."/>
            <person name="Lapidus A."/>
            <person name="Bruce D."/>
            <person name="Goodwin L."/>
            <person name="Pitluck S."/>
            <person name="Peters L."/>
            <person name="Kyrpides N."/>
            <person name="Mavromatis K."/>
            <person name="Ivanova N."/>
            <person name="Ovchinnikova G."/>
            <person name="Pagani I."/>
            <person name="Daligault H."/>
            <person name="Detter J.C."/>
            <person name="Han C."/>
            <person name="Land M."/>
            <person name="Hauser L."/>
            <person name="Markowitz V."/>
            <person name="Cheng J.-F."/>
            <person name="Hugenholtz P."/>
            <person name="Woyke T."/>
            <person name="Wu D."/>
            <person name="Verbarg S."/>
            <person name="Frueling A."/>
            <person name="Brambilla E."/>
            <person name="Klenk H.-P."/>
            <person name="Eisen J.A."/>
        </authorList>
    </citation>
    <scope>NUCLEOTIDE SEQUENCE</scope>
    <source>
        <strain>DSM 1100</strain>
    </source>
</reference>
<organism evidence="1 2">
    <name type="scientific">Haliscomenobacter hydrossis (strain ATCC 27775 / DSM 1100 / LMG 10767 / O)</name>
    <dbReference type="NCBI Taxonomy" id="760192"/>
    <lineage>
        <taxon>Bacteria</taxon>
        <taxon>Pseudomonadati</taxon>
        <taxon>Bacteroidota</taxon>
        <taxon>Saprospiria</taxon>
        <taxon>Saprospirales</taxon>
        <taxon>Haliscomenobacteraceae</taxon>
        <taxon>Haliscomenobacter</taxon>
    </lineage>
</organism>
<dbReference type="AlphaFoldDB" id="F4KXW4"/>